<evidence type="ECO:0000313" key="1">
    <source>
        <dbReference type="EMBL" id="SHM42820.1"/>
    </source>
</evidence>
<protein>
    <submittedName>
        <fullName evidence="1">TolB-like 6-blade propeller-like</fullName>
    </submittedName>
</protein>
<dbReference type="EMBL" id="FRCY01000001">
    <property type="protein sequence ID" value="SHM42820.1"/>
    <property type="molecule type" value="Genomic_DNA"/>
</dbReference>
<accession>A0A1M7IQ12</accession>
<organism evidence="1 2">
    <name type="scientific">Cyclobacterium lianum</name>
    <dbReference type="NCBI Taxonomy" id="388280"/>
    <lineage>
        <taxon>Bacteria</taxon>
        <taxon>Pseudomonadati</taxon>
        <taxon>Bacteroidota</taxon>
        <taxon>Cytophagia</taxon>
        <taxon>Cytophagales</taxon>
        <taxon>Cyclobacteriaceae</taxon>
        <taxon>Cyclobacterium</taxon>
    </lineage>
</organism>
<dbReference type="SUPFAM" id="SSF50969">
    <property type="entry name" value="YVTN repeat-like/Quinoprotein amine dehydrogenase"/>
    <property type="match status" value="1"/>
</dbReference>
<dbReference type="InterPro" id="IPR011044">
    <property type="entry name" value="Quino_amine_DH_bsu"/>
</dbReference>
<name>A0A1M7IQ12_9BACT</name>
<dbReference type="AlphaFoldDB" id="A0A1M7IQ12"/>
<proteinExistence type="predicted"/>
<evidence type="ECO:0000313" key="2">
    <source>
        <dbReference type="Proteomes" id="UP000184513"/>
    </source>
</evidence>
<sequence length="353" mass="40552">MKILCLKSAILFILIGCSAKEDMEIIINKNFYEIESFPENSELKFTKLIDYNVGMPYKLYEVDSGLYIFDIDARDDRVFHFYSFPLDSFTASYIGKGSGPYETFSPKSSGIVDKTLWVQDFTMHKVIENDLTNLDAKESQKETKLVDYFSVLEIFNENEIFANGLMGSQKKFQKLNRHTGEILGEFGDFEKVPEIIKGDVFKYFFQAFFALKPDRKQMVSAYRWNEAIEIFNLETSESFLIRGPGNINNEFALKKDEFGVMKFGRGGEIQHCNVDVAATDQYIFVLFSGNYDNVIDPFLSDIVHVYSWDGSPIAKLELDRKVMSFSISPDSKTLYSFDMDAGEIIYITLDLPE</sequence>
<keyword evidence="2" id="KW-1185">Reference proteome</keyword>
<dbReference type="Proteomes" id="UP000184513">
    <property type="component" value="Unassembled WGS sequence"/>
</dbReference>
<dbReference type="Pfam" id="PF15869">
    <property type="entry name" value="TolB_like"/>
    <property type="match status" value="1"/>
</dbReference>
<dbReference type="OrthoDB" id="1100397at2"/>
<reference evidence="1 2" key="1">
    <citation type="submission" date="2016-11" db="EMBL/GenBank/DDBJ databases">
        <authorList>
            <person name="Jaros S."/>
            <person name="Januszkiewicz K."/>
            <person name="Wedrychowicz H."/>
        </authorList>
    </citation>
    <scope>NUCLEOTIDE SEQUENCE [LARGE SCALE GENOMIC DNA]</scope>
    <source>
        <strain evidence="1 2">CGMCC 1.6102</strain>
    </source>
</reference>
<dbReference type="STRING" id="388280.SAMN04488057_101422"/>
<gene>
    <name evidence="1" type="ORF">SAMN04488057_101422</name>
</gene>